<dbReference type="AlphaFoldDB" id="A0AAW1NX60"/>
<dbReference type="InterPro" id="IPR006275">
    <property type="entry name" value="CPSase_lsu"/>
</dbReference>
<dbReference type="FunFam" id="3.30.470.20:FF:000007">
    <property type="entry name" value="Carbamoyl-phosphate synthase large chain"/>
    <property type="match status" value="1"/>
</dbReference>
<feature type="domain" description="ATP-grasp" evidence="23">
    <location>
        <begin position="210"/>
        <end position="406"/>
    </location>
</feature>
<dbReference type="Pfam" id="PF02142">
    <property type="entry name" value="MGS"/>
    <property type="match status" value="1"/>
</dbReference>
<dbReference type="InterPro" id="IPR005480">
    <property type="entry name" value="CPSase_lsu_oligo"/>
</dbReference>
<comment type="similarity">
    <text evidence="3">Belongs to the CarB family.</text>
</comment>
<comment type="cofactor">
    <cofactor evidence="1">
        <name>Mn(2+)</name>
        <dbReference type="ChEBI" id="CHEBI:29035"/>
    </cofactor>
</comment>
<comment type="pathway">
    <text evidence="2">Amino-acid biosynthesis; L-arginine biosynthesis; carbamoyl phosphate from bicarbonate: step 1/1.</text>
</comment>
<dbReference type="Pfam" id="PF25596">
    <property type="entry name" value="CPSase_L_D1"/>
    <property type="match status" value="2"/>
</dbReference>
<proteinExistence type="inferred from homology"/>
<evidence type="ECO:0000256" key="14">
    <source>
        <dbReference type="ARBA" id="ARBA00023211"/>
    </source>
</evidence>
<evidence type="ECO:0000256" key="21">
    <source>
        <dbReference type="PROSITE-ProRule" id="PRU00409"/>
    </source>
</evidence>
<keyword evidence="7" id="KW-0028">Amino-acid biosynthesis</keyword>
<dbReference type="EC" id="6.3.5.5" evidence="4"/>
<dbReference type="PROSITE" id="PS00866">
    <property type="entry name" value="CPSASE_1"/>
    <property type="match status" value="2"/>
</dbReference>
<dbReference type="Gene3D" id="1.10.1030.10">
    <property type="entry name" value="Carbamoyl-phosphate synthetase, large subunit oligomerisation domain"/>
    <property type="match status" value="1"/>
</dbReference>
<keyword evidence="8" id="KW-0479">Metal-binding</keyword>
<evidence type="ECO:0000256" key="5">
    <source>
        <dbReference type="ARBA" id="ARBA00022571"/>
    </source>
</evidence>
<evidence type="ECO:0000256" key="18">
    <source>
        <dbReference type="ARBA" id="ARBA00044334"/>
    </source>
</evidence>
<dbReference type="GO" id="GO:0006541">
    <property type="term" value="P:glutamine metabolic process"/>
    <property type="evidence" value="ECO:0007669"/>
    <property type="project" value="TreeGrafter"/>
</dbReference>
<dbReference type="Gene3D" id="3.30.1490.20">
    <property type="entry name" value="ATP-grasp fold, A domain"/>
    <property type="match status" value="1"/>
</dbReference>
<feature type="region of interest" description="Disordered" evidence="22">
    <location>
        <begin position="22"/>
        <end position="44"/>
    </location>
</feature>
<dbReference type="Pfam" id="PF02786">
    <property type="entry name" value="CPSase_L_D2"/>
    <property type="match status" value="2"/>
</dbReference>
<dbReference type="FunFam" id="3.30.1490.20:FF:000001">
    <property type="entry name" value="Carbamoyl-phosphate synthase large chain"/>
    <property type="match status" value="1"/>
</dbReference>
<dbReference type="InterPro" id="IPR011607">
    <property type="entry name" value="MGS-like_dom"/>
</dbReference>
<dbReference type="GO" id="GO:0006221">
    <property type="term" value="P:pyrimidine nucleotide biosynthetic process"/>
    <property type="evidence" value="ECO:0007669"/>
    <property type="project" value="UniProtKB-KW"/>
</dbReference>
<dbReference type="FunFam" id="3.30.470.20:FF:000013">
    <property type="entry name" value="Carbamoyl-phosphate synthase large chain"/>
    <property type="match status" value="1"/>
</dbReference>
<keyword evidence="10 21" id="KW-0547">Nucleotide-binding</keyword>
<keyword evidence="5" id="KW-0055">Arginine biosynthesis</keyword>
<dbReference type="InterPro" id="IPR058047">
    <property type="entry name" value="CPSase_preATP-grasp"/>
</dbReference>
<dbReference type="PANTHER" id="PTHR11405:SF53">
    <property type="entry name" value="CARBAMOYL-PHOSPHATE SYNTHASE [AMMONIA], MITOCHONDRIAL"/>
    <property type="match status" value="1"/>
</dbReference>
<keyword evidence="11 21" id="KW-0067">ATP-binding</keyword>
<dbReference type="InterPro" id="IPR033937">
    <property type="entry name" value="MGS_CPS_CarB"/>
</dbReference>
<dbReference type="Gene3D" id="3.30.470.20">
    <property type="entry name" value="ATP-grasp fold, B domain"/>
    <property type="match status" value="2"/>
</dbReference>
<organism evidence="25 26">
    <name type="scientific">Symbiochloris irregularis</name>
    <dbReference type="NCBI Taxonomy" id="706552"/>
    <lineage>
        <taxon>Eukaryota</taxon>
        <taxon>Viridiplantae</taxon>
        <taxon>Chlorophyta</taxon>
        <taxon>core chlorophytes</taxon>
        <taxon>Trebouxiophyceae</taxon>
        <taxon>Trebouxiales</taxon>
        <taxon>Trebouxiaceae</taxon>
        <taxon>Symbiochloris</taxon>
    </lineage>
</organism>
<dbReference type="SUPFAM" id="SSF52335">
    <property type="entry name" value="Methylglyoxal synthase-like"/>
    <property type="match status" value="1"/>
</dbReference>
<protein>
    <recommendedName>
        <fullName evidence="20">Carbamoyl phosphate synthase arginine-specific large chain, chloroplastic</fullName>
        <ecNumber evidence="15">6.3.4.16</ecNumber>
        <ecNumber evidence="4">6.3.5.5</ecNumber>
    </recommendedName>
    <alternativeName>
        <fullName evidence="17">Ammonium-dependent carbamoyl phosphate synthetase</fullName>
    </alternativeName>
    <alternativeName>
        <fullName evidence="16">Arginine-specific carbamoyl phosphate synthetase, ammonia chain</fullName>
    </alternativeName>
    <alternativeName>
        <fullName evidence="18">Glutamine-dependent carbamoyl phosphate synthetase</fullName>
    </alternativeName>
</protein>
<evidence type="ECO:0000256" key="11">
    <source>
        <dbReference type="ARBA" id="ARBA00022840"/>
    </source>
</evidence>
<evidence type="ECO:0000256" key="2">
    <source>
        <dbReference type="ARBA" id="ARBA00005077"/>
    </source>
</evidence>
<keyword evidence="12" id="KW-0460">Magnesium</keyword>
<dbReference type="CDD" id="cd01424">
    <property type="entry name" value="MGS_CPS_II"/>
    <property type="match status" value="1"/>
</dbReference>
<dbReference type="InterPro" id="IPR011761">
    <property type="entry name" value="ATP-grasp"/>
</dbReference>
<keyword evidence="13" id="KW-0665">Pyrimidine biosynthesis</keyword>
<evidence type="ECO:0000256" key="10">
    <source>
        <dbReference type="ARBA" id="ARBA00022741"/>
    </source>
</evidence>
<feature type="domain" description="ATP-grasp" evidence="23">
    <location>
        <begin position="767"/>
        <end position="959"/>
    </location>
</feature>
<dbReference type="GO" id="GO:0005737">
    <property type="term" value="C:cytoplasm"/>
    <property type="evidence" value="ECO:0007669"/>
    <property type="project" value="TreeGrafter"/>
</dbReference>
<comment type="catalytic activity">
    <reaction evidence="19">
        <text>hydrogencarbonate + NH4(+) + 2 ATP = carbamoyl phosphate + 2 ADP + phosphate + 2 H(+)</text>
        <dbReference type="Rhea" id="RHEA:18029"/>
        <dbReference type="ChEBI" id="CHEBI:15378"/>
        <dbReference type="ChEBI" id="CHEBI:17544"/>
        <dbReference type="ChEBI" id="CHEBI:28938"/>
        <dbReference type="ChEBI" id="CHEBI:30616"/>
        <dbReference type="ChEBI" id="CHEBI:43474"/>
        <dbReference type="ChEBI" id="CHEBI:58228"/>
        <dbReference type="ChEBI" id="CHEBI:456216"/>
        <dbReference type="EC" id="6.3.4.16"/>
    </reaction>
</comment>
<dbReference type="SMART" id="SM00851">
    <property type="entry name" value="MGS"/>
    <property type="match status" value="1"/>
</dbReference>
<gene>
    <name evidence="25" type="ORF">WJX73_000360</name>
</gene>
<evidence type="ECO:0000256" key="7">
    <source>
        <dbReference type="ARBA" id="ARBA00022605"/>
    </source>
</evidence>
<name>A0AAW1NX60_9CHLO</name>
<evidence type="ECO:0000256" key="17">
    <source>
        <dbReference type="ARBA" id="ARBA00044318"/>
    </source>
</evidence>
<dbReference type="NCBIfam" id="NF003671">
    <property type="entry name" value="PRK05294.1"/>
    <property type="match status" value="1"/>
</dbReference>
<dbReference type="GO" id="GO:0006526">
    <property type="term" value="P:L-arginine biosynthetic process"/>
    <property type="evidence" value="ECO:0007669"/>
    <property type="project" value="UniProtKB-KW"/>
</dbReference>
<dbReference type="InterPro" id="IPR016185">
    <property type="entry name" value="PreATP-grasp_dom_sf"/>
</dbReference>
<evidence type="ECO:0000313" key="26">
    <source>
        <dbReference type="Proteomes" id="UP001465755"/>
    </source>
</evidence>
<keyword evidence="6" id="KW-0436">Ligase</keyword>
<accession>A0AAW1NX60</accession>
<dbReference type="PROSITE" id="PS00867">
    <property type="entry name" value="CPSASE_2"/>
    <property type="match status" value="2"/>
</dbReference>
<dbReference type="PROSITE" id="PS50975">
    <property type="entry name" value="ATP_GRASP"/>
    <property type="match status" value="2"/>
</dbReference>
<dbReference type="EC" id="6.3.4.16" evidence="15"/>
<dbReference type="NCBIfam" id="NF009455">
    <property type="entry name" value="PRK12815.1"/>
    <property type="match status" value="1"/>
</dbReference>
<keyword evidence="9" id="KW-0677">Repeat</keyword>
<keyword evidence="26" id="KW-1185">Reference proteome</keyword>
<dbReference type="FunFam" id="1.10.1030.10:FF:000002">
    <property type="entry name" value="Carbamoyl-phosphate synthase large chain"/>
    <property type="match status" value="1"/>
</dbReference>
<dbReference type="SUPFAM" id="SSF48108">
    <property type="entry name" value="Carbamoyl phosphate synthetase, large subunit connection domain"/>
    <property type="match status" value="1"/>
</dbReference>
<dbReference type="SUPFAM" id="SSF52440">
    <property type="entry name" value="PreATP-grasp domain"/>
    <property type="match status" value="2"/>
</dbReference>
<dbReference type="GO" id="GO:0005524">
    <property type="term" value="F:ATP binding"/>
    <property type="evidence" value="ECO:0007669"/>
    <property type="project" value="UniProtKB-UniRule"/>
</dbReference>
<dbReference type="FunFam" id="3.40.50.20:FF:000001">
    <property type="entry name" value="Carbamoyl-phosphate synthase large chain"/>
    <property type="match status" value="1"/>
</dbReference>
<dbReference type="GO" id="GO:0046872">
    <property type="term" value="F:metal ion binding"/>
    <property type="evidence" value="ECO:0007669"/>
    <property type="project" value="UniProtKB-KW"/>
</dbReference>
<dbReference type="EMBL" id="JALJOQ010000118">
    <property type="protein sequence ID" value="KAK9796243.1"/>
    <property type="molecule type" value="Genomic_DNA"/>
</dbReference>
<evidence type="ECO:0000256" key="6">
    <source>
        <dbReference type="ARBA" id="ARBA00022598"/>
    </source>
</evidence>
<comment type="caution">
    <text evidence="25">The sequence shown here is derived from an EMBL/GenBank/DDBJ whole genome shotgun (WGS) entry which is preliminary data.</text>
</comment>
<dbReference type="FunFam" id="3.40.50.20:FF:000003">
    <property type="entry name" value="Carbamoyl-phosphate synthase large chain"/>
    <property type="match status" value="1"/>
</dbReference>
<evidence type="ECO:0000256" key="22">
    <source>
        <dbReference type="SAM" id="MobiDB-lite"/>
    </source>
</evidence>
<evidence type="ECO:0000256" key="19">
    <source>
        <dbReference type="ARBA" id="ARBA00047359"/>
    </source>
</evidence>
<evidence type="ECO:0000256" key="9">
    <source>
        <dbReference type="ARBA" id="ARBA00022737"/>
    </source>
</evidence>
<evidence type="ECO:0000256" key="15">
    <source>
        <dbReference type="ARBA" id="ARBA00044063"/>
    </source>
</evidence>
<evidence type="ECO:0000256" key="12">
    <source>
        <dbReference type="ARBA" id="ARBA00022842"/>
    </source>
</evidence>
<evidence type="ECO:0000259" key="24">
    <source>
        <dbReference type="PROSITE" id="PS51855"/>
    </source>
</evidence>
<feature type="domain" description="MGS-like" evidence="24">
    <location>
        <begin position="1026"/>
        <end position="1168"/>
    </location>
</feature>
<evidence type="ECO:0000256" key="13">
    <source>
        <dbReference type="ARBA" id="ARBA00022975"/>
    </source>
</evidence>
<dbReference type="InterPro" id="IPR013815">
    <property type="entry name" value="ATP_grasp_subdomain_1"/>
</dbReference>
<reference evidence="25 26" key="1">
    <citation type="journal article" date="2024" name="Nat. Commun.">
        <title>Phylogenomics reveals the evolutionary origins of lichenization in chlorophyte algae.</title>
        <authorList>
            <person name="Puginier C."/>
            <person name="Libourel C."/>
            <person name="Otte J."/>
            <person name="Skaloud P."/>
            <person name="Haon M."/>
            <person name="Grisel S."/>
            <person name="Petersen M."/>
            <person name="Berrin J.G."/>
            <person name="Delaux P.M."/>
            <person name="Dal Grande F."/>
            <person name="Keller J."/>
        </authorList>
    </citation>
    <scope>NUCLEOTIDE SEQUENCE [LARGE SCALE GENOMIC DNA]</scope>
    <source>
        <strain evidence="25 26">SAG 2036</strain>
    </source>
</reference>
<evidence type="ECO:0000256" key="16">
    <source>
        <dbReference type="ARBA" id="ARBA00044249"/>
    </source>
</evidence>
<dbReference type="GO" id="GO:0004088">
    <property type="term" value="F:carbamoyl-phosphate synthase (glutamine-hydrolyzing) activity"/>
    <property type="evidence" value="ECO:0007669"/>
    <property type="project" value="UniProtKB-EC"/>
</dbReference>
<keyword evidence="14" id="KW-0464">Manganese</keyword>
<dbReference type="Gene3D" id="3.40.50.1380">
    <property type="entry name" value="Methylglyoxal synthase-like domain"/>
    <property type="match status" value="1"/>
</dbReference>
<dbReference type="InterPro" id="IPR005483">
    <property type="entry name" value="CPSase_dom"/>
</dbReference>
<dbReference type="SMART" id="SM01096">
    <property type="entry name" value="CPSase_L_D3"/>
    <property type="match status" value="1"/>
</dbReference>
<dbReference type="HAMAP" id="MF_01210_B">
    <property type="entry name" value="CPSase_L_chain_B"/>
    <property type="match status" value="1"/>
</dbReference>
<sequence>MPASVPGVLEGPAPRCLHQRTTQLAPAQAPSARKQGKKSRNAQRRGEVCIVKAVVAPAEKAAAYEVPPFEAWSTGAPIKKRTDIKTILLLGAGPIVIGQACEFDYSGTQACKALRAEGYRVVLLNSNPATIMTDPGTADRTYIGPMNPELVEEIIAKERPEAVLPTMGGQTALNLAKALAESGILDKYNCELIGAKLKSIDRAEDRSLFKNAMAEIGLKTPPSGIASTMDEAISVLDHIGKFPVIIRPAFTLGGTGGGIAYNMDEYKDIIEQGLTASVTSQVLVEQSLIGWKEFELEVMRDLADNVVIICSIENVDPMGVHTGDSITIAPAQTITDKEYQRLRDASIAIIRDMGVECGGSNVQMAIDPKDGQLMIIEMNPRVSRSSALASKATGFPIAKIAAKLSVGLTLDQIANDITLKTPASFEPSIDYIVTKIPRFAFEKFPGAKAELTTQMKSVGEAMAMGRTWQESFQKALRSLETGLAGWSLPPRWKRRTRQELEYEMRVPNPERMVVIKQAMEDGVTLEEIQTFTNMDPWFLAQMGELHQAEQWLKTKSLQELRPEDWLQVKKRGFSDIQIARCTGASPEDVRTRRKAFGVVPSYKRVDTCAAEFEAATPYLYSSYDGDCECNSTSDRKVLILGAGPNRIGQGIEFDYCCCHASFALRAAGFETIMMNCNPETVSTDYDTSSRLYFEPLTVEDVLNVVDKERPDGIIVQFGGQTPLSLASKLQKALKESNIPTASGQGVVSIWGTQPESIDRAEDRDQWFDLLTELKIDQPPGDMVTSEEQALEAAQKLGYPVMVRPSFVLGGRAMEVVYSDADIKRYINTAVEVDPERPVLVDKYLDRADELDVDALCDKDGNVVICGIMQHIEQAGVHSGDSACSIPPQTIAQSCLDTIREWTPRLARALNTVGLINIQYVVQDNKVYIIEANPRASRTVPFVAKAIGHPIAKYASLLMSGQTLKDLNFTEEVKLNHVAVKEAVLPFDKFPGADTLLGPEMRSTGEVMGIDTAYPQAYAKAALAAGQKLPTGGKVFITVMDKHKEAAVPIAKELQDLGFGILATRGTAAHLTSAGVKDVEVVLKIQEGRPNAADLMKNKEISMMMITSTGNEPDVRDGKNLRRLSLALKVPIITTIAGAKATTQALKGLKSGPLHQVPLQDYFPEAAERSNVEFKL</sequence>
<feature type="compositionally biased region" description="Basic residues" evidence="22">
    <location>
        <begin position="34"/>
        <end position="43"/>
    </location>
</feature>
<evidence type="ECO:0000256" key="3">
    <source>
        <dbReference type="ARBA" id="ARBA00009799"/>
    </source>
</evidence>
<dbReference type="PRINTS" id="PR00098">
    <property type="entry name" value="CPSASE"/>
</dbReference>
<dbReference type="NCBIfam" id="TIGR01369">
    <property type="entry name" value="CPSaseII_lrg"/>
    <property type="match status" value="1"/>
</dbReference>
<dbReference type="SUPFAM" id="SSF56059">
    <property type="entry name" value="Glutathione synthetase ATP-binding domain-like"/>
    <property type="match status" value="2"/>
</dbReference>
<dbReference type="GO" id="GO:0004087">
    <property type="term" value="F:carbamoyl-phosphate synthase (ammonia) activity"/>
    <property type="evidence" value="ECO:0007669"/>
    <property type="project" value="UniProtKB-EC"/>
</dbReference>
<evidence type="ECO:0000256" key="4">
    <source>
        <dbReference type="ARBA" id="ARBA00012738"/>
    </source>
</evidence>
<dbReference type="InterPro" id="IPR036914">
    <property type="entry name" value="MGS-like_dom_sf"/>
</dbReference>
<dbReference type="Gene3D" id="3.40.50.20">
    <property type="match status" value="2"/>
</dbReference>
<evidence type="ECO:0000259" key="23">
    <source>
        <dbReference type="PROSITE" id="PS50975"/>
    </source>
</evidence>
<dbReference type="PROSITE" id="PS51855">
    <property type="entry name" value="MGS"/>
    <property type="match status" value="1"/>
</dbReference>
<dbReference type="Pfam" id="PF02787">
    <property type="entry name" value="CPSase_L_D3"/>
    <property type="match status" value="1"/>
</dbReference>
<evidence type="ECO:0000313" key="25">
    <source>
        <dbReference type="EMBL" id="KAK9796243.1"/>
    </source>
</evidence>
<evidence type="ECO:0000256" key="1">
    <source>
        <dbReference type="ARBA" id="ARBA00001936"/>
    </source>
</evidence>
<evidence type="ECO:0000256" key="20">
    <source>
        <dbReference type="ARBA" id="ARBA00074190"/>
    </source>
</evidence>
<evidence type="ECO:0000256" key="8">
    <source>
        <dbReference type="ARBA" id="ARBA00022723"/>
    </source>
</evidence>
<dbReference type="Proteomes" id="UP001465755">
    <property type="component" value="Unassembled WGS sequence"/>
</dbReference>
<dbReference type="InterPro" id="IPR036897">
    <property type="entry name" value="CarbamoylP_synth_lsu_oligo_sf"/>
</dbReference>
<dbReference type="InterPro" id="IPR005479">
    <property type="entry name" value="CPAse_ATP-bd"/>
</dbReference>
<dbReference type="PANTHER" id="PTHR11405">
    <property type="entry name" value="CARBAMOYLTRANSFERASE FAMILY MEMBER"/>
    <property type="match status" value="1"/>
</dbReference>